<dbReference type="InterPro" id="IPR016036">
    <property type="entry name" value="Malonyl_transacylase_ACP-bd"/>
</dbReference>
<evidence type="ECO:0000313" key="10">
    <source>
        <dbReference type="Proteomes" id="UP000199421"/>
    </source>
</evidence>
<dbReference type="RefSeq" id="WP_093326227.1">
    <property type="nucleotide sequence ID" value="NZ_FOAF01000003.1"/>
</dbReference>
<evidence type="ECO:0000313" key="9">
    <source>
        <dbReference type="EMBL" id="SEL67460.1"/>
    </source>
</evidence>
<evidence type="ECO:0000256" key="7">
    <source>
        <dbReference type="PIRSR" id="PIRSR000446-1"/>
    </source>
</evidence>
<accession>A0A1H7S4B2</accession>
<keyword evidence="3 6" id="KW-0808">Transferase</keyword>
<dbReference type="Pfam" id="PF00698">
    <property type="entry name" value="Acyl_transf_1"/>
    <property type="match status" value="1"/>
</dbReference>
<comment type="similarity">
    <text evidence="6">Belongs to the fabD family.</text>
</comment>
<dbReference type="EMBL" id="FOAF01000003">
    <property type="protein sequence ID" value="SEL67460.1"/>
    <property type="molecule type" value="Genomic_DNA"/>
</dbReference>
<gene>
    <name evidence="9" type="ORF">SAMN05661044_03069</name>
</gene>
<dbReference type="InterPro" id="IPR016035">
    <property type="entry name" value="Acyl_Trfase/lysoPLipase"/>
</dbReference>
<dbReference type="Proteomes" id="UP000199421">
    <property type="component" value="Unassembled WGS sequence"/>
</dbReference>
<name>A0A1H7S4B2_OLID1</name>
<evidence type="ECO:0000256" key="4">
    <source>
        <dbReference type="ARBA" id="ARBA00023315"/>
    </source>
</evidence>
<dbReference type="EC" id="2.3.1.39" evidence="1 6"/>
<feature type="domain" description="Malonyl-CoA:ACP transacylase (MAT)" evidence="8">
    <location>
        <begin position="6"/>
        <end position="294"/>
    </location>
</feature>
<dbReference type="Gene3D" id="3.40.366.10">
    <property type="entry name" value="Malonyl-Coenzyme A Acyl Carrier Protein, domain 2"/>
    <property type="match status" value="1"/>
</dbReference>
<evidence type="ECO:0000256" key="2">
    <source>
        <dbReference type="ARBA" id="ARBA00018953"/>
    </source>
</evidence>
<dbReference type="STRING" id="407022.SAMN05661044_03069"/>
<dbReference type="OrthoDB" id="9805460at2"/>
<organism evidence="9 10">
    <name type="scientific">Olivibacter domesticus</name>
    <name type="common">Pseudosphingobacterium domesticum</name>
    <dbReference type="NCBI Taxonomy" id="407022"/>
    <lineage>
        <taxon>Bacteria</taxon>
        <taxon>Pseudomonadati</taxon>
        <taxon>Bacteroidota</taxon>
        <taxon>Sphingobacteriia</taxon>
        <taxon>Sphingobacteriales</taxon>
        <taxon>Sphingobacteriaceae</taxon>
        <taxon>Olivibacter</taxon>
    </lineage>
</organism>
<dbReference type="InterPro" id="IPR001227">
    <property type="entry name" value="Ac_transferase_dom_sf"/>
</dbReference>
<dbReference type="InterPro" id="IPR050858">
    <property type="entry name" value="Mal-CoA-ACP_Trans/PKS_FabD"/>
</dbReference>
<dbReference type="InterPro" id="IPR024925">
    <property type="entry name" value="Malonyl_CoA-ACP_transAc"/>
</dbReference>
<dbReference type="GO" id="GO:0006633">
    <property type="term" value="P:fatty acid biosynthetic process"/>
    <property type="evidence" value="ECO:0007669"/>
    <property type="project" value="TreeGrafter"/>
</dbReference>
<comment type="catalytic activity">
    <reaction evidence="5 6">
        <text>holo-[ACP] + malonyl-CoA = malonyl-[ACP] + CoA</text>
        <dbReference type="Rhea" id="RHEA:41792"/>
        <dbReference type="Rhea" id="RHEA-COMP:9623"/>
        <dbReference type="Rhea" id="RHEA-COMP:9685"/>
        <dbReference type="ChEBI" id="CHEBI:57287"/>
        <dbReference type="ChEBI" id="CHEBI:57384"/>
        <dbReference type="ChEBI" id="CHEBI:64479"/>
        <dbReference type="ChEBI" id="CHEBI:78449"/>
        <dbReference type="EC" id="2.3.1.39"/>
    </reaction>
</comment>
<dbReference type="InterPro" id="IPR004410">
    <property type="entry name" value="Malonyl_CoA-ACP_transAc_FabD"/>
</dbReference>
<protein>
    <recommendedName>
        <fullName evidence="2 6">Malonyl CoA-acyl carrier protein transacylase</fullName>
        <ecNumber evidence="1 6">2.3.1.39</ecNumber>
    </recommendedName>
</protein>
<keyword evidence="10" id="KW-1185">Reference proteome</keyword>
<dbReference type="InterPro" id="IPR014043">
    <property type="entry name" value="Acyl_transferase_dom"/>
</dbReference>
<dbReference type="GO" id="GO:0004314">
    <property type="term" value="F:[acyl-carrier-protein] S-malonyltransferase activity"/>
    <property type="evidence" value="ECO:0007669"/>
    <property type="project" value="UniProtKB-EC"/>
</dbReference>
<dbReference type="GO" id="GO:0005829">
    <property type="term" value="C:cytosol"/>
    <property type="evidence" value="ECO:0007669"/>
    <property type="project" value="TreeGrafter"/>
</dbReference>
<evidence type="ECO:0000256" key="1">
    <source>
        <dbReference type="ARBA" id="ARBA00013258"/>
    </source>
</evidence>
<evidence type="ECO:0000256" key="6">
    <source>
        <dbReference type="PIRNR" id="PIRNR000446"/>
    </source>
</evidence>
<sequence>MNKAYIFPGQGAQFVGMGKDLYDYREDTRKLFEEANDILGFRITDIMFEGTEEDLKQTKVTQPAIFLHSVILSKALGDIFDPQMVAGHSLGEFSALVASKALSFEDGLILVSKRANAMQKACEIQPSTMAAILGLDDFTVEDICQRVSEVVVPANYNCPGQLVISGTIEGVEKACTLLLEAGAKRALKLNVGGAFHSPLMEAARAELQEAIEKVNIDEPICPIYQNIDALPYKDPREIKKNLIAQLTGPVRWTQTIEHMIEDGASSFTEVGPGNVLQGLVKKVNRQMETSSAKI</sequence>
<dbReference type="SUPFAM" id="SSF55048">
    <property type="entry name" value="Probable ACP-binding domain of malonyl-CoA ACP transacylase"/>
    <property type="match status" value="1"/>
</dbReference>
<dbReference type="SMART" id="SM00827">
    <property type="entry name" value="PKS_AT"/>
    <property type="match status" value="1"/>
</dbReference>
<feature type="active site" evidence="7">
    <location>
        <position position="196"/>
    </location>
</feature>
<evidence type="ECO:0000256" key="5">
    <source>
        <dbReference type="ARBA" id="ARBA00048462"/>
    </source>
</evidence>
<dbReference type="Gene3D" id="3.30.70.250">
    <property type="entry name" value="Malonyl-CoA ACP transacylase, ACP-binding"/>
    <property type="match status" value="1"/>
</dbReference>
<dbReference type="FunFam" id="3.30.70.250:FF:000001">
    <property type="entry name" value="Malonyl CoA-acyl carrier protein transacylase"/>
    <property type="match status" value="1"/>
</dbReference>
<proteinExistence type="inferred from homology"/>
<dbReference type="PANTHER" id="PTHR42681:SF1">
    <property type="entry name" value="MALONYL-COA-ACYL CARRIER PROTEIN TRANSACYLASE, MITOCHONDRIAL"/>
    <property type="match status" value="1"/>
</dbReference>
<keyword evidence="4 6" id="KW-0012">Acyltransferase</keyword>
<dbReference type="AlphaFoldDB" id="A0A1H7S4B2"/>
<evidence type="ECO:0000259" key="8">
    <source>
        <dbReference type="SMART" id="SM00827"/>
    </source>
</evidence>
<dbReference type="PANTHER" id="PTHR42681">
    <property type="entry name" value="MALONYL-COA-ACYL CARRIER PROTEIN TRANSACYLASE, MITOCHONDRIAL"/>
    <property type="match status" value="1"/>
</dbReference>
<feature type="active site" evidence="7">
    <location>
        <position position="89"/>
    </location>
</feature>
<evidence type="ECO:0000256" key="3">
    <source>
        <dbReference type="ARBA" id="ARBA00022679"/>
    </source>
</evidence>
<dbReference type="PIRSF" id="PIRSF000446">
    <property type="entry name" value="Mct"/>
    <property type="match status" value="1"/>
</dbReference>
<reference evidence="10" key="1">
    <citation type="submission" date="2016-10" db="EMBL/GenBank/DDBJ databases">
        <authorList>
            <person name="Varghese N."/>
            <person name="Submissions S."/>
        </authorList>
    </citation>
    <scope>NUCLEOTIDE SEQUENCE [LARGE SCALE GENOMIC DNA]</scope>
    <source>
        <strain evidence="10">DSM 18733</strain>
    </source>
</reference>
<dbReference type="NCBIfam" id="TIGR00128">
    <property type="entry name" value="fabD"/>
    <property type="match status" value="1"/>
</dbReference>
<dbReference type="SUPFAM" id="SSF52151">
    <property type="entry name" value="FabD/lysophospholipase-like"/>
    <property type="match status" value="1"/>
</dbReference>